<name>A0A9D9H0T1_9FIRM</name>
<dbReference type="InterPro" id="IPR009711">
    <property type="entry name" value="UPF0473"/>
</dbReference>
<evidence type="ECO:0000313" key="1">
    <source>
        <dbReference type="EMBL" id="MBO8434405.1"/>
    </source>
</evidence>
<dbReference type="EMBL" id="JADIMX010000070">
    <property type="protein sequence ID" value="MBO8434405.1"/>
    <property type="molecule type" value="Genomic_DNA"/>
</dbReference>
<accession>A0A9D9H0T1</accession>
<dbReference type="Pfam" id="PF06949">
    <property type="entry name" value="DUF1292"/>
    <property type="match status" value="1"/>
</dbReference>
<sequence length="111" mass="12473">MSEKELECGCGCGHNHEEHSDCGCGCGHEEEMETMFLTFDDDTEVECGVLGVFDVDGKEYIALLPITDETVLLYEYRETEDGIELDSIESDEEFNKVSEVFNSLVDAEDEE</sequence>
<proteinExistence type="predicted"/>
<gene>
    <name evidence="1" type="ORF">IAC55_03675</name>
</gene>
<dbReference type="Proteomes" id="UP000823611">
    <property type="component" value="Unassembled WGS sequence"/>
</dbReference>
<organism evidence="1 2">
    <name type="scientific">Candidatus Fimicola merdigallinarum</name>
    <dbReference type="NCBI Taxonomy" id="2840819"/>
    <lineage>
        <taxon>Bacteria</taxon>
        <taxon>Bacillati</taxon>
        <taxon>Bacillota</taxon>
        <taxon>Clostridia</taxon>
        <taxon>Lachnospirales</taxon>
        <taxon>Lachnospiraceae</taxon>
        <taxon>Lachnospiraceae incertae sedis</taxon>
        <taxon>Candidatus Fimicola</taxon>
    </lineage>
</organism>
<dbReference type="AlphaFoldDB" id="A0A9D9H0T1"/>
<reference evidence="1" key="2">
    <citation type="journal article" date="2021" name="PeerJ">
        <title>Extensive microbial diversity within the chicken gut microbiome revealed by metagenomics and culture.</title>
        <authorList>
            <person name="Gilroy R."/>
            <person name="Ravi A."/>
            <person name="Getino M."/>
            <person name="Pursley I."/>
            <person name="Horton D.L."/>
            <person name="Alikhan N.F."/>
            <person name="Baker D."/>
            <person name="Gharbi K."/>
            <person name="Hall N."/>
            <person name="Watson M."/>
            <person name="Adriaenssens E.M."/>
            <person name="Foster-Nyarko E."/>
            <person name="Jarju S."/>
            <person name="Secka A."/>
            <person name="Antonio M."/>
            <person name="Oren A."/>
            <person name="Chaudhuri R.R."/>
            <person name="La Ragione R."/>
            <person name="Hildebrand F."/>
            <person name="Pallen M.J."/>
        </authorList>
    </citation>
    <scope>NUCLEOTIDE SEQUENCE</scope>
    <source>
        <strain evidence="1">F6-4510</strain>
    </source>
</reference>
<comment type="caution">
    <text evidence="1">The sequence shown here is derived from an EMBL/GenBank/DDBJ whole genome shotgun (WGS) entry which is preliminary data.</text>
</comment>
<evidence type="ECO:0000313" key="2">
    <source>
        <dbReference type="Proteomes" id="UP000823611"/>
    </source>
</evidence>
<reference evidence="1" key="1">
    <citation type="submission" date="2020-10" db="EMBL/GenBank/DDBJ databases">
        <authorList>
            <person name="Gilroy R."/>
        </authorList>
    </citation>
    <scope>NUCLEOTIDE SEQUENCE</scope>
    <source>
        <strain evidence="1">F6-4510</strain>
    </source>
</reference>
<protein>
    <submittedName>
        <fullName evidence="1">DUF1292 domain-containing protein</fullName>
    </submittedName>
</protein>